<sequence length="317" mass="36118">MMLDHIYITHRPLLFHIAYRMLGSVSDAEDIVQDVFSQYMQMDRDGIVNDRAYLAKMTTNRCLNLLKSARRVREAYMGPWLPEPLPADFGMGAHDFAERRENIGYAYVVLLQRLSPLERAVYLSREALGFEYRDIAGMLDKTEVSCRKIFSRARNKLLEATDNKPNRTRRKTAQATEQEEQTRMADTPTESQEQFVEAFMRACDTGDFKPLLSLLLDEVTLLSDGGGKVRAALNPIRGIDRVRAFYEGLAAKGVFREGFEAVSINGEPGIARRDDGVVTMVITTEREPEGSRIRTIYMVLNPDKLRQFNQSSPGTYR</sequence>
<dbReference type="Pfam" id="PF08281">
    <property type="entry name" value="Sigma70_r4_2"/>
    <property type="match status" value="1"/>
</dbReference>
<feature type="region of interest" description="Disordered" evidence="2">
    <location>
        <begin position="160"/>
        <end position="190"/>
    </location>
</feature>
<organism evidence="5 6">
    <name type="scientific">Paenibacillus campinasensis</name>
    <dbReference type="NCBI Taxonomy" id="66347"/>
    <lineage>
        <taxon>Bacteria</taxon>
        <taxon>Bacillati</taxon>
        <taxon>Bacillota</taxon>
        <taxon>Bacilli</taxon>
        <taxon>Bacillales</taxon>
        <taxon>Paenibacillaceae</taxon>
        <taxon>Paenibacillus</taxon>
    </lineage>
</organism>
<dbReference type="GO" id="GO:0006352">
    <property type="term" value="P:DNA-templated transcription initiation"/>
    <property type="evidence" value="ECO:0007669"/>
    <property type="project" value="InterPro"/>
</dbReference>
<accession>A0A268EZK6</accession>
<dbReference type="PANTHER" id="PTHR30173">
    <property type="entry name" value="SIGMA 19 FACTOR"/>
    <property type="match status" value="1"/>
</dbReference>
<gene>
    <name evidence="5" type="ORF">CHH67_06630</name>
</gene>
<dbReference type="SUPFAM" id="SSF54427">
    <property type="entry name" value="NTF2-like"/>
    <property type="match status" value="1"/>
</dbReference>
<dbReference type="InterPro" id="IPR013249">
    <property type="entry name" value="RNA_pol_sigma70_r4_t2"/>
</dbReference>
<dbReference type="Pfam" id="PF04542">
    <property type="entry name" value="Sigma70_r2"/>
    <property type="match status" value="1"/>
</dbReference>
<evidence type="ECO:0000313" key="6">
    <source>
        <dbReference type="Proteomes" id="UP000215596"/>
    </source>
</evidence>
<dbReference type="SUPFAM" id="SSF88659">
    <property type="entry name" value="Sigma3 and sigma4 domains of RNA polymerase sigma factors"/>
    <property type="match status" value="1"/>
</dbReference>
<dbReference type="Proteomes" id="UP000215596">
    <property type="component" value="Unassembled WGS sequence"/>
</dbReference>
<dbReference type="EMBL" id="NPBY01000021">
    <property type="protein sequence ID" value="PAD78514.1"/>
    <property type="molecule type" value="Genomic_DNA"/>
</dbReference>
<comment type="subunit">
    <text evidence="1">Interacts transiently with the RNA polymerase catalytic core formed by RpoA, RpoB, RpoC and RpoZ (2 alpha, 1 beta, 1 beta' and 1 omega subunit) to form the RNA polymerase holoenzyme that can initiate transcription.</text>
</comment>
<reference evidence="5 6" key="1">
    <citation type="submission" date="2017-07" db="EMBL/GenBank/DDBJ databases">
        <title>Isolation and whole genome analysis of endospore-forming bacteria from heroin.</title>
        <authorList>
            <person name="Kalinowski J."/>
            <person name="Ahrens B."/>
            <person name="Al-Dilaimi A."/>
            <person name="Winkler A."/>
            <person name="Wibberg D."/>
            <person name="Schleenbecker U."/>
            <person name="Ruckert C."/>
            <person name="Wolfel R."/>
            <person name="Grass G."/>
        </authorList>
    </citation>
    <scope>NUCLEOTIDE SEQUENCE [LARGE SCALE GENOMIC DNA]</scope>
    <source>
        <strain evidence="5 6">7537-G1</strain>
    </source>
</reference>
<protein>
    <submittedName>
        <fullName evidence="5">RNA polymerase subunit sigma-24</fullName>
    </submittedName>
</protein>
<comment type="caution">
    <text evidence="5">The sequence shown here is derived from an EMBL/GenBank/DDBJ whole genome shotgun (WGS) entry which is preliminary data.</text>
</comment>
<dbReference type="PANTHER" id="PTHR30173:SF36">
    <property type="entry name" value="ECF RNA POLYMERASE SIGMA FACTOR SIGJ"/>
    <property type="match status" value="1"/>
</dbReference>
<evidence type="ECO:0000256" key="2">
    <source>
        <dbReference type="SAM" id="MobiDB-lite"/>
    </source>
</evidence>
<dbReference type="Gene3D" id="1.10.1740.10">
    <property type="match status" value="1"/>
</dbReference>
<feature type="domain" description="RNA polymerase sigma factor 70 region 4 type 2" evidence="4">
    <location>
        <begin position="110"/>
        <end position="157"/>
    </location>
</feature>
<evidence type="ECO:0000256" key="1">
    <source>
        <dbReference type="ARBA" id="ARBA00011344"/>
    </source>
</evidence>
<name>A0A268EZK6_9BACL</name>
<dbReference type="InterPro" id="IPR052704">
    <property type="entry name" value="ECF_Sigma-70_Domain"/>
</dbReference>
<dbReference type="AlphaFoldDB" id="A0A268EZK6"/>
<dbReference type="InterPro" id="IPR036388">
    <property type="entry name" value="WH-like_DNA-bd_sf"/>
</dbReference>
<dbReference type="NCBIfam" id="TIGR02937">
    <property type="entry name" value="sigma70-ECF"/>
    <property type="match status" value="1"/>
</dbReference>
<evidence type="ECO:0000259" key="4">
    <source>
        <dbReference type="Pfam" id="PF08281"/>
    </source>
</evidence>
<dbReference type="InterPro" id="IPR013325">
    <property type="entry name" value="RNA_pol_sigma_r2"/>
</dbReference>
<dbReference type="Gene3D" id="3.10.450.50">
    <property type="match status" value="1"/>
</dbReference>
<dbReference type="OrthoDB" id="3211555at2"/>
<proteinExistence type="predicted"/>
<dbReference type="InterPro" id="IPR007627">
    <property type="entry name" value="RNA_pol_sigma70_r2"/>
</dbReference>
<dbReference type="SUPFAM" id="SSF88946">
    <property type="entry name" value="Sigma2 domain of RNA polymerase sigma factors"/>
    <property type="match status" value="1"/>
</dbReference>
<dbReference type="InterPro" id="IPR014284">
    <property type="entry name" value="RNA_pol_sigma-70_dom"/>
</dbReference>
<dbReference type="InterPro" id="IPR013324">
    <property type="entry name" value="RNA_pol_sigma_r3/r4-like"/>
</dbReference>
<evidence type="ECO:0000259" key="3">
    <source>
        <dbReference type="Pfam" id="PF04542"/>
    </source>
</evidence>
<dbReference type="GO" id="GO:0003677">
    <property type="term" value="F:DNA binding"/>
    <property type="evidence" value="ECO:0007669"/>
    <property type="project" value="InterPro"/>
</dbReference>
<dbReference type="Gene3D" id="1.10.10.10">
    <property type="entry name" value="Winged helix-like DNA-binding domain superfamily/Winged helix DNA-binding domain"/>
    <property type="match status" value="1"/>
</dbReference>
<dbReference type="RefSeq" id="WP_095264407.1">
    <property type="nucleotide sequence ID" value="NZ_NPBY01000021.1"/>
</dbReference>
<dbReference type="GO" id="GO:0016987">
    <property type="term" value="F:sigma factor activity"/>
    <property type="evidence" value="ECO:0007669"/>
    <property type="project" value="InterPro"/>
</dbReference>
<dbReference type="InterPro" id="IPR032710">
    <property type="entry name" value="NTF2-like_dom_sf"/>
</dbReference>
<evidence type="ECO:0000313" key="5">
    <source>
        <dbReference type="EMBL" id="PAD78514.1"/>
    </source>
</evidence>
<feature type="domain" description="RNA polymerase sigma-70 region 2" evidence="3">
    <location>
        <begin position="7"/>
        <end position="71"/>
    </location>
</feature>